<keyword evidence="5" id="KW-0444">Lipid biosynthesis</keyword>
<keyword evidence="9 13" id="KW-0012">Acyltransferase</keyword>
<feature type="domain" description="O-acyltransferase WSD1-like N-terminal" evidence="11">
    <location>
        <begin position="18"/>
        <end position="256"/>
    </location>
</feature>
<dbReference type="InterPro" id="IPR004255">
    <property type="entry name" value="O-acyltransferase_WSD1_N"/>
</dbReference>
<name>A0A8T8HZL2_9PSEU</name>
<comment type="similarity">
    <text evidence="3">Belongs to the long-chain O-acyltransferase family.</text>
</comment>
<evidence type="ECO:0000313" key="13">
    <source>
        <dbReference type="EMBL" id="MBM7809673.1"/>
    </source>
</evidence>
<comment type="pathway">
    <text evidence="2">Lipid metabolism.</text>
</comment>
<evidence type="ECO:0000313" key="14">
    <source>
        <dbReference type="EMBL" id="QTR03972.1"/>
    </source>
</evidence>
<evidence type="ECO:0000256" key="6">
    <source>
        <dbReference type="ARBA" id="ARBA00022679"/>
    </source>
</evidence>
<evidence type="ECO:0000313" key="15">
    <source>
        <dbReference type="Proteomes" id="UP000671828"/>
    </source>
</evidence>
<organism evidence="14 15">
    <name type="scientific">Saccharothrix algeriensis</name>
    <dbReference type="NCBI Taxonomy" id="173560"/>
    <lineage>
        <taxon>Bacteria</taxon>
        <taxon>Bacillati</taxon>
        <taxon>Actinomycetota</taxon>
        <taxon>Actinomycetes</taxon>
        <taxon>Pseudonocardiales</taxon>
        <taxon>Pseudonocardiaceae</taxon>
        <taxon>Saccharothrix</taxon>
    </lineage>
</organism>
<dbReference type="GO" id="GO:0001666">
    <property type="term" value="P:response to hypoxia"/>
    <property type="evidence" value="ECO:0007669"/>
    <property type="project" value="TreeGrafter"/>
</dbReference>
<reference evidence="14" key="2">
    <citation type="submission" date="2021-04" db="EMBL/GenBank/DDBJ databases">
        <title>Saccharothrix algeriensis WGS.</title>
        <authorList>
            <person name="Stuskova K."/>
            <person name="Hakalova E."/>
            <person name="Tebbal A.B."/>
            <person name="Eichmeier A."/>
        </authorList>
    </citation>
    <scope>NUCLEOTIDE SEQUENCE</scope>
    <source>
        <strain evidence="14">NRRL B-24137</strain>
    </source>
</reference>
<dbReference type="GO" id="GO:0005886">
    <property type="term" value="C:plasma membrane"/>
    <property type="evidence" value="ECO:0007669"/>
    <property type="project" value="TreeGrafter"/>
</dbReference>
<keyword evidence="7" id="KW-0319">Glycerol metabolism</keyword>
<dbReference type="Pfam" id="PF03007">
    <property type="entry name" value="WS_DGAT_cat"/>
    <property type="match status" value="1"/>
</dbReference>
<dbReference type="Proteomes" id="UP001195724">
    <property type="component" value="Unassembled WGS sequence"/>
</dbReference>
<keyword evidence="8" id="KW-0443">Lipid metabolism</keyword>
<dbReference type="Pfam" id="PF06974">
    <property type="entry name" value="WS_DGAT_C"/>
    <property type="match status" value="1"/>
</dbReference>
<proteinExistence type="inferred from homology"/>
<evidence type="ECO:0000256" key="3">
    <source>
        <dbReference type="ARBA" id="ARBA00009587"/>
    </source>
</evidence>
<evidence type="ECO:0000256" key="2">
    <source>
        <dbReference type="ARBA" id="ARBA00005189"/>
    </source>
</evidence>
<dbReference type="GO" id="GO:0051701">
    <property type="term" value="P:biological process involved in interaction with host"/>
    <property type="evidence" value="ECO:0007669"/>
    <property type="project" value="TreeGrafter"/>
</dbReference>
<dbReference type="PANTHER" id="PTHR31650">
    <property type="entry name" value="O-ACYLTRANSFERASE (WSD1-LIKE) FAMILY PROTEIN"/>
    <property type="match status" value="1"/>
</dbReference>
<comment type="pathway">
    <text evidence="1">Glycerolipid metabolism; triacylglycerol biosynthesis.</text>
</comment>
<dbReference type="AlphaFoldDB" id="A0A8T8HZL2"/>
<protein>
    <recommendedName>
        <fullName evidence="4">diacylglycerol O-acyltransferase</fullName>
        <ecNumber evidence="4">2.3.1.20</ecNumber>
    </recommendedName>
</protein>
<dbReference type="SUPFAM" id="SSF52777">
    <property type="entry name" value="CoA-dependent acyltransferases"/>
    <property type="match status" value="1"/>
</dbReference>
<dbReference type="InterPro" id="IPR009721">
    <property type="entry name" value="O-acyltransferase_WSD1_C"/>
</dbReference>
<feature type="domain" description="O-acyltransferase WSD1 C-terminal" evidence="12">
    <location>
        <begin position="314"/>
        <end position="435"/>
    </location>
</feature>
<dbReference type="InterPro" id="IPR045034">
    <property type="entry name" value="O-acyltransferase_WSD1-like"/>
</dbReference>
<dbReference type="GO" id="GO:0004144">
    <property type="term" value="F:diacylglycerol O-acyltransferase activity"/>
    <property type="evidence" value="ECO:0007669"/>
    <property type="project" value="UniProtKB-EC"/>
</dbReference>
<dbReference type="EC" id="2.3.1.20" evidence="4"/>
<dbReference type="Proteomes" id="UP000671828">
    <property type="component" value="Chromosome"/>
</dbReference>
<evidence type="ECO:0000256" key="10">
    <source>
        <dbReference type="ARBA" id="ARBA00048109"/>
    </source>
</evidence>
<dbReference type="GO" id="GO:0019432">
    <property type="term" value="P:triglyceride biosynthetic process"/>
    <property type="evidence" value="ECO:0007669"/>
    <property type="project" value="TreeGrafter"/>
</dbReference>
<dbReference type="PANTHER" id="PTHR31650:SF1">
    <property type="entry name" value="WAX ESTER SYNTHASE_DIACYLGLYCEROL ACYLTRANSFERASE 4-RELATED"/>
    <property type="match status" value="1"/>
</dbReference>
<evidence type="ECO:0000256" key="9">
    <source>
        <dbReference type="ARBA" id="ARBA00023315"/>
    </source>
</evidence>
<gene>
    <name evidence="14" type="ORF">J7S33_02840</name>
    <name evidence="13" type="ORF">JOE68_000538</name>
</gene>
<evidence type="ECO:0000256" key="4">
    <source>
        <dbReference type="ARBA" id="ARBA00013244"/>
    </source>
</evidence>
<dbReference type="EMBL" id="CP072788">
    <property type="protein sequence ID" value="QTR03972.1"/>
    <property type="molecule type" value="Genomic_DNA"/>
</dbReference>
<keyword evidence="6" id="KW-0808">Transferase</keyword>
<evidence type="ECO:0000259" key="12">
    <source>
        <dbReference type="Pfam" id="PF06974"/>
    </source>
</evidence>
<evidence type="ECO:0000256" key="5">
    <source>
        <dbReference type="ARBA" id="ARBA00022516"/>
    </source>
</evidence>
<dbReference type="GO" id="GO:0071731">
    <property type="term" value="P:response to nitric oxide"/>
    <property type="evidence" value="ECO:0007669"/>
    <property type="project" value="TreeGrafter"/>
</dbReference>
<comment type="catalytic activity">
    <reaction evidence="10">
        <text>an acyl-CoA + a 1,2-diacyl-sn-glycerol = a triacyl-sn-glycerol + CoA</text>
        <dbReference type="Rhea" id="RHEA:10868"/>
        <dbReference type="ChEBI" id="CHEBI:17815"/>
        <dbReference type="ChEBI" id="CHEBI:57287"/>
        <dbReference type="ChEBI" id="CHEBI:58342"/>
        <dbReference type="ChEBI" id="CHEBI:64615"/>
        <dbReference type="EC" id="2.3.1.20"/>
    </reaction>
</comment>
<evidence type="ECO:0000256" key="1">
    <source>
        <dbReference type="ARBA" id="ARBA00004771"/>
    </source>
</evidence>
<accession>A0A8T8HZL2</accession>
<evidence type="ECO:0000256" key="7">
    <source>
        <dbReference type="ARBA" id="ARBA00022798"/>
    </source>
</evidence>
<evidence type="ECO:0000256" key="8">
    <source>
        <dbReference type="ARBA" id="ARBA00023098"/>
    </source>
</evidence>
<sequence>MPTAPTAEQPWSAEPRMSRLETMFWRGETDPRIRVTTMAVEVLDRVPAWDRLVRRHERVTRLAPRLRQRAVEPLLRLGRPHWRDDPLFDLGYHLRRVRLPAPGTLRHLLDFARTAFLTPLDRTRPLWEATLVEGLDGEGAGYVLKLHHSLCDGIGGAQLLALLHEADTPEGSVRLARPPARAATAPPTGTTRRTGNPVPAGFRFARSVLKATVLPAAPPSPLLGERSSARFFGAMTLPTARLRAAGRAAGGSLNDSYLALLLGAFDRYHAHFGVELAELPVLVPISTRTAASASGGNQFASHRLAGAMSGVGFDQRVRLVHAAVAAARAGAPLKALGVLVRCATPMPAPVIAFAEKLLFQGNDLIASNFPGLAERVRLAGARVEAVYPYASVVFGAMNAVLVSYADNCHLGVNLDPAAVSRPRLFLDCLHQEWDEVAGRAGPSRGAGPRA</sequence>
<keyword evidence="16" id="KW-1185">Reference proteome</keyword>
<reference evidence="13 16" key="1">
    <citation type="submission" date="2021-01" db="EMBL/GenBank/DDBJ databases">
        <title>Sequencing the genomes of 1000 actinobacteria strains.</title>
        <authorList>
            <person name="Klenk H.-P."/>
        </authorList>
    </citation>
    <scope>NUCLEOTIDE SEQUENCE [LARGE SCALE GENOMIC DNA]</scope>
    <source>
        <strain evidence="13 16">DSM 44581</strain>
    </source>
</reference>
<dbReference type="EMBL" id="JAFBCL010000001">
    <property type="protein sequence ID" value="MBM7809673.1"/>
    <property type="molecule type" value="Genomic_DNA"/>
</dbReference>
<dbReference type="GO" id="GO:0006071">
    <property type="term" value="P:glycerol metabolic process"/>
    <property type="evidence" value="ECO:0007669"/>
    <property type="project" value="UniProtKB-KW"/>
</dbReference>
<evidence type="ECO:0000259" key="11">
    <source>
        <dbReference type="Pfam" id="PF03007"/>
    </source>
</evidence>
<dbReference type="RefSeq" id="WP_204840756.1">
    <property type="nucleotide sequence ID" value="NZ_JAFBCL010000001.1"/>
</dbReference>
<evidence type="ECO:0000313" key="16">
    <source>
        <dbReference type="Proteomes" id="UP001195724"/>
    </source>
</evidence>